<reference evidence="2" key="1">
    <citation type="submission" date="2022-03" db="EMBL/GenBank/DDBJ databases">
        <authorList>
            <person name="Alioto T."/>
            <person name="Alioto T."/>
            <person name="Gomez Garrido J."/>
        </authorList>
    </citation>
    <scope>NUCLEOTIDE SEQUENCE</scope>
</reference>
<protein>
    <submittedName>
        <fullName evidence="2">Uncharacterized protein</fullName>
    </submittedName>
</protein>
<name>A0AAD1S6N3_PELCU</name>
<organism evidence="2 3">
    <name type="scientific">Pelobates cultripes</name>
    <name type="common">Western spadefoot toad</name>
    <dbReference type="NCBI Taxonomy" id="61616"/>
    <lineage>
        <taxon>Eukaryota</taxon>
        <taxon>Metazoa</taxon>
        <taxon>Chordata</taxon>
        <taxon>Craniata</taxon>
        <taxon>Vertebrata</taxon>
        <taxon>Euteleostomi</taxon>
        <taxon>Amphibia</taxon>
        <taxon>Batrachia</taxon>
        <taxon>Anura</taxon>
        <taxon>Pelobatoidea</taxon>
        <taxon>Pelobatidae</taxon>
        <taxon>Pelobates</taxon>
    </lineage>
</organism>
<proteinExistence type="predicted"/>
<keyword evidence="3" id="KW-1185">Reference proteome</keyword>
<evidence type="ECO:0000313" key="2">
    <source>
        <dbReference type="EMBL" id="CAH2293858.1"/>
    </source>
</evidence>
<evidence type="ECO:0000256" key="1">
    <source>
        <dbReference type="SAM" id="MobiDB-lite"/>
    </source>
</evidence>
<accession>A0AAD1S6N3</accession>
<sequence>YILGRVYRCGARRSGDLLIRRASGEGGRPVSREPRDARWPPPACEGAPRSTARRRNDEGTQFPVPLHPSPCRPHKRKTLAGPRRAALTAVARGYRQ</sequence>
<feature type="non-terminal residue" evidence="2">
    <location>
        <position position="1"/>
    </location>
</feature>
<dbReference type="EMBL" id="OW240916">
    <property type="protein sequence ID" value="CAH2293858.1"/>
    <property type="molecule type" value="Genomic_DNA"/>
</dbReference>
<dbReference type="Proteomes" id="UP001295444">
    <property type="component" value="Chromosome 05"/>
</dbReference>
<dbReference type="AlphaFoldDB" id="A0AAD1S6N3"/>
<evidence type="ECO:0000313" key="3">
    <source>
        <dbReference type="Proteomes" id="UP001295444"/>
    </source>
</evidence>
<gene>
    <name evidence="2" type="ORF">PECUL_23A008404</name>
</gene>
<feature type="region of interest" description="Disordered" evidence="1">
    <location>
        <begin position="20"/>
        <end position="96"/>
    </location>
</feature>